<dbReference type="Gene3D" id="3.80.10.10">
    <property type="entry name" value="Ribonuclease Inhibitor"/>
    <property type="match status" value="1"/>
</dbReference>
<keyword evidence="2" id="KW-1185">Reference proteome</keyword>
<dbReference type="SUPFAM" id="SSF52047">
    <property type="entry name" value="RNI-like"/>
    <property type="match status" value="1"/>
</dbReference>
<dbReference type="EMBL" id="BPWL01000002">
    <property type="protein sequence ID" value="GJJ06918.1"/>
    <property type="molecule type" value="Genomic_DNA"/>
</dbReference>
<comment type="caution">
    <text evidence="1">The sequence shown here is derived from an EMBL/GenBank/DDBJ whole genome shotgun (WGS) entry which is preliminary data.</text>
</comment>
<evidence type="ECO:0008006" key="3">
    <source>
        <dbReference type="Google" id="ProtNLM"/>
    </source>
</evidence>
<proteinExistence type="predicted"/>
<reference evidence="1" key="1">
    <citation type="submission" date="2021-10" db="EMBL/GenBank/DDBJ databases">
        <title>De novo Genome Assembly of Clathrus columnatus (Basidiomycota, Fungi) Using Illumina and Nanopore Sequence Data.</title>
        <authorList>
            <person name="Ogiso-Tanaka E."/>
            <person name="Itagaki H."/>
            <person name="Hosoya T."/>
            <person name="Hosaka K."/>
        </authorList>
    </citation>
    <scope>NUCLEOTIDE SEQUENCE</scope>
    <source>
        <strain evidence="1">MO-923</strain>
    </source>
</reference>
<dbReference type="Proteomes" id="UP001050691">
    <property type="component" value="Unassembled WGS sequence"/>
</dbReference>
<sequence length="452" mass="51640">MDTKLWDHLIQNLPWCRNTRELELTDSKVSQPYCVPSFKRGREWVGTLIGEPIMTPDLRKVLQHMSNVRRLRLSWTTGLDLLREVLDALVDSRHGLEEFDLSVQVSNNRRVLSGFSPTAYMEKLRGLQIWSNPNLTELRKLSIHFGRGHRKPCLPLGEMSYITTMLSKTQALTHLNLTIDHTSALKSLLDQTWPNLENLVIGSNQTDLLPKDCSQAPSILINFFKRHRKLTTLSLPSSIYHPHSQPYITMDSLPALVSFSYNPPVQVSLSNVLSTASARRLLHLTISEKNASLMHSNMDIYKELISLRTCCITSEPPSPTNYENINRIIENFVAHVTNLEKIHIPPIHGNVFEGIHFETLSLLQCLPRLTHLSGLTYRNGTHREISTELYQFYQLKYLISPLFSVGGRKPFCVFGLTRDKTKRCVLFEVVSDNSNPEYDMGTWGNLYKGMDA</sequence>
<accession>A0AAV5A095</accession>
<protein>
    <recommendedName>
        <fullName evidence="3">F-box domain-containing protein</fullName>
    </recommendedName>
</protein>
<name>A0AAV5A095_9AGAM</name>
<gene>
    <name evidence="1" type="ORF">Clacol_001114</name>
</gene>
<evidence type="ECO:0000313" key="1">
    <source>
        <dbReference type="EMBL" id="GJJ06918.1"/>
    </source>
</evidence>
<evidence type="ECO:0000313" key="2">
    <source>
        <dbReference type="Proteomes" id="UP001050691"/>
    </source>
</evidence>
<dbReference type="InterPro" id="IPR032675">
    <property type="entry name" value="LRR_dom_sf"/>
</dbReference>
<dbReference type="AlphaFoldDB" id="A0AAV5A095"/>
<organism evidence="1 2">
    <name type="scientific">Clathrus columnatus</name>
    <dbReference type="NCBI Taxonomy" id="1419009"/>
    <lineage>
        <taxon>Eukaryota</taxon>
        <taxon>Fungi</taxon>
        <taxon>Dikarya</taxon>
        <taxon>Basidiomycota</taxon>
        <taxon>Agaricomycotina</taxon>
        <taxon>Agaricomycetes</taxon>
        <taxon>Phallomycetidae</taxon>
        <taxon>Phallales</taxon>
        <taxon>Clathraceae</taxon>
        <taxon>Clathrus</taxon>
    </lineage>
</organism>